<dbReference type="EC" id="3.6.1.-" evidence="2"/>
<evidence type="ECO:0000313" key="3">
    <source>
        <dbReference type="Proteomes" id="UP000059074"/>
    </source>
</evidence>
<feature type="domain" description="KaiC-like" evidence="1">
    <location>
        <begin position="61"/>
        <end position="192"/>
    </location>
</feature>
<dbReference type="InterPro" id="IPR014774">
    <property type="entry name" value="KaiC-like_dom"/>
</dbReference>
<dbReference type="STRING" id="121290.APY04_3244"/>
<dbReference type="EMBL" id="LMTR01000091">
    <property type="protein sequence ID" value="KWT64576.1"/>
    <property type="molecule type" value="Genomic_DNA"/>
</dbReference>
<protein>
    <submittedName>
        <fullName evidence="2">Replicative DNA helicase</fullName>
        <ecNumber evidence="2">3.6.1.-</ecNumber>
    </submittedName>
</protein>
<dbReference type="PANTHER" id="PTHR30153">
    <property type="entry name" value="REPLICATIVE DNA HELICASE DNAB"/>
    <property type="match status" value="1"/>
</dbReference>
<proteinExistence type="predicted"/>
<dbReference type="InterPro" id="IPR027417">
    <property type="entry name" value="P-loop_NTPase"/>
</dbReference>
<accession>A0A109B9A9</accession>
<dbReference type="GO" id="GO:0003678">
    <property type="term" value="F:DNA helicase activity"/>
    <property type="evidence" value="ECO:0007669"/>
    <property type="project" value="TreeGrafter"/>
</dbReference>
<dbReference type="GO" id="GO:0005829">
    <property type="term" value="C:cytosol"/>
    <property type="evidence" value="ECO:0007669"/>
    <property type="project" value="TreeGrafter"/>
</dbReference>
<evidence type="ECO:0000259" key="1">
    <source>
        <dbReference type="Pfam" id="PF06745"/>
    </source>
</evidence>
<keyword evidence="2" id="KW-0347">Helicase</keyword>
<dbReference type="NCBIfam" id="NF004629">
    <property type="entry name" value="PRK05973.1"/>
    <property type="match status" value="1"/>
</dbReference>
<dbReference type="GO" id="GO:0016787">
    <property type="term" value="F:hydrolase activity"/>
    <property type="evidence" value="ECO:0007669"/>
    <property type="project" value="UniProtKB-KW"/>
</dbReference>
<gene>
    <name evidence="2" type="ORF">APY04_3244</name>
</gene>
<dbReference type="PANTHER" id="PTHR30153:SF2">
    <property type="entry name" value="REPLICATIVE DNA HELICASE"/>
    <property type="match status" value="1"/>
</dbReference>
<dbReference type="SUPFAM" id="SSF52540">
    <property type="entry name" value="P-loop containing nucleoside triphosphate hydrolases"/>
    <property type="match status" value="1"/>
</dbReference>
<dbReference type="AlphaFoldDB" id="A0A109B9A9"/>
<keyword evidence="2" id="KW-0378">Hydrolase</keyword>
<dbReference type="RefSeq" id="WP_068464577.1">
    <property type="nucleotide sequence ID" value="NZ_LMTR01000091.1"/>
</dbReference>
<dbReference type="Proteomes" id="UP000059074">
    <property type="component" value="Unassembled WGS sequence"/>
</dbReference>
<name>A0A109B9A9_HYPSL</name>
<dbReference type="PATRIC" id="fig|121290.4.peg.2086"/>
<keyword evidence="3" id="KW-1185">Reference proteome</keyword>
<sequence>MSLSAPIYVLKRKAKQLSRASNIPLHDALDRIAVQEGFTRWSLLAAHAASVTTAAKLFARLTAGDLLLIGARPGQGKTLLSLQLAVEAMQAGRRSAYFTLEYGEREVASRFNALGVTSEAYRDLFTLDCSDAISADHIILRLMDAAAGTLVVVDYLQILDQDRAKPPLAAQVQALRTFARERGLLLVFVSQIDRSFDPDVKPCPDVGDVRLPNPLDLSLFSKTCFLHGDTVCFT</sequence>
<comment type="caution">
    <text evidence="2">The sequence shown here is derived from an EMBL/GenBank/DDBJ whole genome shotgun (WGS) entry which is preliminary data.</text>
</comment>
<keyword evidence="2" id="KW-0547">Nucleotide-binding</keyword>
<dbReference type="Gene3D" id="3.40.50.300">
    <property type="entry name" value="P-loop containing nucleotide triphosphate hydrolases"/>
    <property type="match status" value="1"/>
</dbReference>
<keyword evidence="2" id="KW-0067">ATP-binding</keyword>
<dbReference type="OrthoDB" id="7357206at2"/>
<reference evidence="2 3" key="1">
    <citation type="submission" date="2015-10" db="EMBL/GenBank/DDBJ databases">
        <title>Transcriptomic analysis of a linuron degrading triple-species bacterial consortium.</title>
        <authorList>
            <person name="Albers P."/>
        </authorList>
    </citation>
    <scope>NUCLEOTIDE SEQUENCE [LARGE SCALE GENOMIC DNA]</scope>
    <source>
        <strain evidence="2 3">WDL6</strain>
    </source>
</reference>
<dbReference type="Pfam" id="PF06745">
    <property type="entry name" value="ATPase"/>
    <property type="match status" value="1"/>
</dbReference>
<evidence type="ECO:0000313" key="2">
    <source>
        <dbReference type="EMBL" id="KWT64576.1"/>
    </source>
</evidence>
<organism evidence="2 3">
    <name type="scientific">Hyphomicrobium sulfonivorans</name>
    <dbReference type="NCBI Taxonomy" id="121290"/>
    <lineage>
        <taxon>Bacteria</taxon>
        <taxon>Pseudomonadati</taxon>
        <taxon>Pseudomonadota</taxon>
        <taxon>Alphaproteobacteria</taxon>
        <taxon>Hyphomicrobiales</taxon>
        <taxon>Hyphomicrobiaceae</taxon>
        <taxon>Hyphomicrobium</taxon>
    </lineage>
</organism>